<dbReference type="Pfam" id="PF15038">
    <property type="entry name" value="Jiraiya"/>
    <property type="match status" value="1"/>
</dbReference>
<feature type="transmembrane region" description="Helical" evidence="2">
    <location>
        <begin position="189"/>
        <end position="216"/>
    </location>
</feature>
<evidence type="ECO:0000256" key="1">
    <source>
        <dbReference type="SAM" id="MobiDB-lite"/>
    </source>
</evidence>
<keyword evidence="3" id="KW-1185">Reference proteome</keyword>
<accession>A0ABM1EQH8</accession>
<keyword evidence="2" id="KW-0472">Membrane</keyword>
<dbReference type="PANTHER" id="PTHR39947">
    <property type="entry name" value="IP19862P"/>
    <property type="match status" value="1"/>
</dbReference>
<dbReference type="InterPro" id="IPR029201">
    <property type="entry name" value="Jiraiya"/>
</dbReference>
<feature type="transmembrane region" description="Helical" evidence="2">
    <location>
        <begin position="222"/>
        <end position="241"/>
    </location>
</feature>
<gene>
    <name evidence="4" type="primary">LOC106814626</name>
</gene>
<sequence length="298" mass="32808">MPPPRAAPPNGFLPQDLSHSRQTSNLSRLDETRSSHVSVPATAAAREKTLSTTMTTVVADDNARNASLLRRDRKVAPHARAESARAPRHDLRFVNLAVLFLGATVMTILALQLLYHIEGAMHAPRTASQLPQRHHDALRKVAAVFACVAVVLDLCAVLVSAMQLLCAVRLLLTRPCPELRVTSYLSQCFVVRVSVVIGFFISLLLLLVVLALYYYMRFDLEAAYISTAFIAAATIFFIIAASHNAWAWHKQASMPYQEPRGAHDNAGFVRDFDVTCCSSEPPLIGVKLEDIHELSTLV</sequence>
<organism evidence="3 4">
    <name type="scientific">Priapulus caudatus</name>
    <name type="common">Priapulid worm</name>
    <dbReference type="NCBI Taxonomy" id="37621"/>
    <lineage>
        <taxon>Eukaryota</taxon>
        <taxon>Metazoa</taxon>
        <taxon>Ecdysozoa</taxon>
        <taxon>Scalidophora</taxon>
        <taxon>Priapulida</taxon>
        <taxon>Priapulimorpha</taxon>
        <taxon>Priapulimorphida</taxon>
        <taxon>Priapulidae</taxon>
        <taxon>Priapulus</taxon>
    </lineage>
</organism>
<evidence type="ECO:0000313" key="4">
    <source>
        <dbReference type="RefSeq" id="XP_014674449.1"/>
    </source>
</evidence>
<feature type="transmembrane region" description="Helical" evidence="2">
    <location>
        <begin position="141"/>
        <end position="168"/>
    </location>
</feature>
<reference evidence="4" key="1">
    <citation type="submission" date="2025-08" db="UniProtKB">
        <authorList>
            <consortium name="RefSeq"/>
        </authorList>
    </citation>
    <scope>IDENTIFICATION</scope>
</reference>
<dbReference type="Proteomes" id="UP000695022">
    <property type="component" value="Unplaced"/>
</dbReference>
<feature type="region of interest" description="Disordered" evidence="1">
    <location>
        <begin position="1"/>
        <end position="40"/>
    </location>
</feature>
<dbReference type="PANTHER" id="PTHR39947:SF1">
    <property type="entry name" value="IP19862P"/>
    <property type="match status" value="1"/>
</dbReference>
<proteinExistence type="predicted"/>
<evidence type="ECO:0000313" key="3">
    <source>
        <dbReference type="Proteomes" id="UP000695022"/>
    </source>
</evidence>
<keyword evidence="2" id="KW-0812">Transmembrane</keyword>
<name>A0ABM1EQH8_PRICU</name>
<dbReference type="GeneID" id="106814626"/>
<evidence type="ECO:0000256" key="2">
    <source>
        <dbReference type="SAM" id="Phobius"/>
    </source>
</evidence>
<protein>
    <submittedName>
        <fullName evidence="4">Uncharacterized protein LOC106814626</fullName>
    </submittedName>
</protein>
<keyword evidence="2" id="KW-1133">Transmembrane helix</keyword>
<feature type="transmembrane region" description="Helical" evidence="2">
    <location>
        <begin position="93"/>
        <end position="115"/>
    </location>
</feature>
<dbReference type="RefSeq" id="XP_014674449.1">
    <property type="nucleotide sequence ID" value="XM_014818963.1"/>
</dbReference>